<gene>
    <name evidence="4" type="ORF">UT28_C0001G0654</name>
</gene>
<protein>
    <submittedName>
        <fullName evidence="4">Competence protein ComEA, competence protein ComEA</fullName>
    </submittedName>
</protein>
<sequence>MNEFDKLIYQYRFIVGGVLIAVILTGSGLLVWEKIVQSRQSKNEAMELLEKENEALRQELSGQAKVVAGSEASVVQGESDKININTAALTDLDKIPSVGPVIAQRIIDYRNENGAFKTIEDLKKVKGIGEKTFEKISGSITAGE</sequence>
<proteinExistence type="predicted"/>
<dbReference type="PANTHER" id="PTHR21180">
    <property type="entry name" value="ENDONUCLEASE/EXONUCLEASE/PHOSPHATASE FAMILY DOMAIN-CONTAINING PROTEIN 1"/>
    <property type="match status" value="1"/>
</dbReference>
<dbReference type="GO" id="GO:0003677">
    <property type="term" value="F:DNA binding"/>
    <property type="evidence" value="ECO:0007669"/>
    <property type="project" value="InterPro"/>
</dbReference>
<name>A0A0G4B3N0_9BACT</name>
<keyword evidence="1" id="KW-0175">Coiled coil</keyword>
<reference evidence="4 5" key="1">
    <citation type="journal article" date="2015" name="Nature">
        <title>rRNA introns, odd ribosomes, and small enigmatic genomes across a large radiation of phyla.</title>
        <authorList>
            <person name="Brown C.T."/>
            <person name="Hug L.A."/>
            <person name="Thomas B.C."/>
            <person name="Sharon I."/>
            <person name="Castelle C.J."/>
            <person name="Singh A."/>
            <person name="Wilkins M.J."/>
            <person name="Williams K.H."/>
            <person name="Banfield J.F."/>
        </authorList>
    </citation>
    <scope>NUCLEOTIDE SEQUENCE [LARGE SCALE GENOMIC DNA]</scope>
</reference>
<accession>A0A0G4B3N0</accession>
<feature type="domain" description="Helix-hairpin-helix DNA-binding motif class 1" evidence="3">
    <location>
        <begin position="120"/>
        <end position="139"/>
    </location>
</feature>
<organism evidence="4 5">
    <name type="scientific">Berkelbacteria bacterium GW2011_GWE1_39_12</name>
    <dbReference type="NCBI Taxonomy" id="1618337"/>
    <lineage>
        <taxon>Bacteria</taxon>
        <taxon>Candidatus Berkelbacteria</taxon>
    </lineage>
</organism>
<feature type="transmembrane region" description="Helical" evidence="2">
    <location>
        <begin position="12"/>
        <end position="32"/>
    </location>
</feature>
<dbReference type="AlphaFoldDB" id="A0A0G4B3N0"/>
<dbReference type="NCBIfam" id="TIGR00426">
    <property type="entry name" value="competence protein ComEA helix-hairpin-helix repeat region"/>
    <property type="match status" value="1"/>
</dbReference>
<feature type="coiled-coil region" evidence="1">
    <location>
        <begin position="39"/>
        <end position="66"/>
    </location>
</feature>
<feature type="domain" description="Helix-hairpin-helix DNA-binding motif class 1" evidence="3">
    <location>
        <begin position="90"/>
        <end position="109"/>
    </location>
</feature>
<dbReference type="InterPro" id="IPR003583">
    <property type="entry name" value="Hlx-hairpin-Hlx_DNA-bd_motif"/>
</dbReference>
<evidence type="ECO:0000256" key="2">
    <source>
        <dbReference type="SAM" id="Phobius"/>
    </source>
</evidence>
<dbReference type="PANTHER" id="PTHR21180:SF32">
    <property type="entry name" value="ENDONUCLEASE_EXONUCLEASE_PHOSPHATASE FAMILY DOMAIN-CONTAINING PROTEIN 1"/>
    <property type="match status" value="1"/>
</dbReference>
<dbReference type="KEGG" id="bbgw:UT28_C0001G0654"/>
<dbReference type="InterPro" id="IPR004509">
    <property type="entry name" value="Competence_ComEA_HhH"/>
</dbReference>
<dbReference type="GO" id="GO:0006281">
    <property type="term" value="P:DNA repair"/>
    <property type="evidence" value="ECO:0007669"/>
    <property type="project" value="InterPro"/>
</dbReference>
<dbReference type="EMBL" id="CP011213">
    <property type="protein sequence ID" value="AKM82454.1"/>
    <property type="molecule type" value="Genomic_DNA"/>
</dbReference>
<dbReference type="Pfam" id="PF12836">
    <property type="entry name" value="HHH_3"/>
    <property type="match status" value="1"/>
</dbReference>
<keyword evidence="2" id="KW-0812">Transmembrane</keyword>
<keyword evidence="2" id="KW-1133">Transmembrane helix</keyword>
<dbReference type="InterPro" id="IPR010994">
    <property type="entry name" value="RuvA_2-like"/>
</dbReference>
<dbReference type="InterPro" id="IPR051675">
    <property type="entry name" value="Endo/Exo/Phosphatase_dom_1"/>
</dbReference>
<dbReference type="STRING" id="1618337.UT28_C0001G0654"/>
<dbReference type="Proteomes" id="UP000035648">
    <property type="component" value="Chromosome"/>
</dbReference>
<dbReference type="SUPFAM" id="SSF47781">
    <property type="entry name" value="RuvA domain 2-like"/>
    <property type="match status" value="1"/>
</dbReference>
<evidence type="ECO:0000256" key="1">
    <source>
        <dbReference type="SAM" id="Coils"/>
    </source>
</evidence>
<dbReference type="SMART" id="SM00278">
    <property type="entry name" value="HhH1"/>
    <property type="match status" value="2"/>
</dbReference>
<evidence type="ECO:0000313" key="5">
    <source>
        <dbReference type="Proteomes" id="UP000035648"/>
    </source>
</evidence>
<dbReference type="Gene3D" id="1.10.150.320">
    <property type="entry name" value="Photosystem II 12 kDa extrinsic protein"/>
    <property type="match status" value="1"/>
</dbReference>
<evidence type="ECO:0000259" key="3">
    <source>
        <dbReference type="SMART" id="SM00278"/>
    </source>
</evidence>
<keyword evidence="2" id="KW-0472">Membrane</keyword>
<evidence type="ECO:0000313" key="4">
    <source>
        <dbReference type="EMBL" id="AKM82454.1"/>
    </source>
</evidence>